<organism evidence="3 4">
    <name type="scientific">Pomacea canaliculata</name>
    <name type="common">Golden apple snail</name>
    <dbReference type="NCBI Taxonomy" id="400727"/>
    <lineage>
        <taxon>Eukaryota</taxon>
        <taxon>Metazoa</taxon>
        <taxon>Spiralia</taxon>
        <taxon>Lophotrochozoa</taxon>
        <taxon>Mollusca</taxon>
        <taxon>Gastropoda</taxon>
        <taxon>Caenogastropoda</taxon>
        <taxon>Architaenioglossa</taxon>
        <taxon>Ampullarioidea</taxon>
        <taxon>Ampullariidae</taxon>
        <taxon>Pomacea</taxon>
    </lineage>
</organism>
<keyword evidence="4" id="KW-1185">Reference proteome</keyword>
<proteinExistence type="predicted"/>
<keyword evidence="2" id="KW-0472">Membrane</keyword>
<accession>A0A2T7PN65</accession>
<name>A0A2T7PN65_POMCA</name>
<evidence type="ECO:0008006" key="5">
    <source>
        <dbReference type="Google" id="ProtNLM"/>
    </source>
</evidence>
<evidence type="ECO:0000313" key="3">
    <source>
        <dbReference type="EMBL" id="PVD34860.1"/>
    </source>
</evidence>
<dbReference type="AlphaFoldDB" id="A0A2T7PN65"/>
<sequence>MAISSDWVLGQVRSVNECLDHCNSFYYKGLECWAVTVNNRTRTCYLYYARTPVADDHSQILKVGANYFVLYIRTCFRTSVYDFSSTLINSLLYPDNSSVMFLLPSTDSMEVISEVELSATPLQIMVSVVEEYVVTVQVDVETKVAILATSVFDLGITEALPFEAIKDTTRLQTTTNNPTIVAKTTWNSLPAVSETTSVTPAATTTLTAKNILTLYLRNANTTTQAANASITNGTTLTSSSSVTKAMNSATVTSASGVTQAATYDYTNASPGQTSTNTSASSDVKASAAVSTAITEASAKVTYVATKTTTQTLDIATTTQVDLLPSTGMFAESAASTSAFAATKPFQTVGFNLLIPSYQNVQQGQTKTVTSLYVQETTGSKQTDQLTSILQLLGPTTSLPPSSRETTAGGGMQQGAGQTTLPFSSLAYFDQTSSSEVDHSTAGYGNEAVTRELSATPAMTSLIAYLLVLLAGDAATLCACYALCVPTETSPEFNNSSLQDLLEDMLVDYKSTSRSRRKLVSVQDDRPSARMLGSMGTAILLSVASLVLALDLCSLGRWLANRK</sequence>
<dbReference type="Proteomes" id="UP000245119">
    <property type="component" value="Linkage Group LG3"/>
</dbReference>
<dbReference type="EMBL" id="PZQS01000003">
    <property type="protein sequence ID" value="PVD34860.1"/>
    <property type="molecule type" value="Genomic_DNA"/>
</dbReference>
<feature type="compositionally biased region" description="Polar residues" evidence="1">
    <location>
        <begin position="394"/>
        <end position="404"/>
    </location>
</feature>
<dbReference type="STRING" id="400727.A0A2T7PN65"/>
<reference evidence="3 4" key="1">
    <citation type="submission" date="2018-04" db="EMBL/GenBank/DDBJ databases">
        <title>The genome of golden apple snail Pomacea canaliculata provides insight into stress tolerance and invasive adaptation.</title>
        <authorList>
            <person name="Liu C."/>
            <person name="Liu B."/>
            <person name="Ren Y."/>
            <person name="Zhang Y."/>
            <person name="Wang H."/>
            <person name="Li S."/>
            <person name="Jiang F."/>
            <person name="Yin L."/>
            <person name="Zhang G."/>
            <person name="Qian W."/>
            <person name="Fan W."/>
        </authorList>
    </citation>
    <scope>NUCLEOTIDE SEQUENCE [LARGE SCALE GENOMIC DNA]</scope>
    <source>
        <strain evidence="3">SZHN2017</strain>
        <tissue evidence="3">Muscle</tissue>
    </source>
</reference>
<comment type="caution">
    <text evidence="3">The sequence shown here is derived from an EMBL/GenBank/DDBJ whole genome shotgun (WGS) entry which is preliminary data.</text>
</comment>
<evidence type="ECO:0000313" key="4">
    <source>
        <dbReference type="Proteomes" id="UP000245119"/>
    </source>
</evidence>
<gene>
    <name evidence="3" type="ORF">C0Q70_06139</name>
</gene>
<evidence type="ECO:0000256" key="1">
    <source>
        <dbReference type="SAM" id="MobiDB-lite"/>
    </source>
</evidence>
<feature type="transmembrane region" description="Helical" evidence="2">
    <location>
        <begin position="537"/>
        <end position="559"/>
    </location>
</feature>
<keyword evidence="2" id="KW-0812">Transmembrane</keyword>
<feature type="region of interest" description="Disordered" evidence="1">
    <location>
        <begin position="394"/>
        <end position="414"/>
    </location>
</feature>
<protein>
    <recommendedName>
        <fullName evidence="5">Apple domain-containing protein</fullName>
    </recommendedName>
</protein>
<evidence type="ECO:0000256" key="2">
    <source>
        <dbReference type="SAM" id="Phobius"/>
    </source>
</evidence>
<keyword evidence="2" id="KW-1133">Transmembrane helix</keyword>